<proteinExistence type="predicted"/>
<comment type="caution">
    <text evidence="2">The sequence shown here is derived from an EMBL/GenBank/DDBJ whole genome shotgun (WGS) entry which is preliminary data.</text>
</comment>
<dbReference type="InterPro" id="IPR051805">
    <property type="entry name" value="Dehydratase_Activator_Redct"/>
</dbReference>
<dbReference type="Gene3D" id="3.40.50.11900">
    <property type="match status" value="1"/>
</dbReference>
<keyword evidence="3" id="KW-1185">Reference proteome</keyword>
<reference evidence="2 3" key="2">
    <citation type="submission" date="2023-06" db="EMBL/GenBank/DDBJ databases">
        <authorList>
            <person name="Zeman M."/>
            <person name="Kubasova T."/>
            <person name="Jahodarova E."/>
            <person name="Nykrynova M."/>
            <person name="Rychlik I."/>
        </authorList>
    </citation>
    <scope>NUCLEOTIDE SEQUENCE [LARGE SCALE GENOMIC DNA]</scope>
    <source>
        <strain evidence="2 3">154_Feed</strain>
    </source>
</reference>
<sequence length="333" mass="36631">MSLDFGRRADLADVRRVGIPRALLYYRYGIAWRTFFEQLGCEVVLDAPSDRATLETGDHLSVDECCLASKLFLGHVSALVDEGVDAVFVPSLMSYGRFETFCTKFQALPDLAENAFIVAGRCVRVISFRIDEPKGDAEEDAYLGLAARFGASRKEAKRAYKAAADAQRAYDASMAREQEKLVKGLSKLPEAERPLTILIAAHPYVSHDPFVGGVVEDALREQGACVLFADETDRSRALKCSYDFSHSIPWIVNRELIGSILMLHEHIDGIVLMSAYPCGPDSMCDDAIERCIKGKPILTLTVDAQAGTAGVETRVESFVDILSYQKKGGYLNA</sequence>
<dbReference type="Proteomes" id="UP001529421">
    <property type="component" value="Unassembled WGS sequence"/>
</dbReference>
<organism evidence="2 3">
    <name type="scientific">Enorma phocaeensis</name>
    <dbReference type="NCBI Taxonomy" id="1871019"/>
    <lineage>
        <taxon>Bacteria</taxon>
        <taxon>Bacillati</taxon>
        <taxon>Actinomycetota</taxon>
        <taxon>Coriobacteriia</taxon>
        <taxon>Coriobacteriales</taxon>
        <taxon>Coriobacteriaceae</taxon>
        <taxon>Enorma</taxon>
    </lineage>
</organism>
<dbReference type="InterPro" id="IPR018709">
    <property type="entry name" value="CoA_activase_DUF2229"/>
</dbReference>
<dbReference type="EMBL" id="JAUDDZ010000002">
    <property type="protein sequence ID" value="MDM8274374.1"/>
    <property type="molecule type" value="Genomic_DNA"/>
</dbReference>
<gene>
    <name evidence="2" type="ORF">QUW28_02500</name>
</gene>
<dbReference type="RefSeq" id="WP_289544313.1">
    <property type="nucleotide sequence ID" value="NZ_JAUDDZ010000002.1"/>
</dbReference>
<feature type="domain" description="DUF2229" evidence="1">
    <location>
        <begin position="16"/>
        <end position="230"/>
    </location>
</feature>
<evidence type="ECO:0000313" key="3">
    <source>
        <dbReference type="Proteomes" id="UP001529421"/>
    </source>
</evidence>
<reference evidence="3" key="1">
    <citation type="submission" date="2023-06" db="EMBL/GenBank/DDBJ databases">
        <title>Identification and characterization of horizontal gene transfer across gut microbiota members of farm animals based on homology search.</title>
        <authorList>
            <person name="Zeman M."/>
            <person name="Kubasova T."/>
            <person name="Jahodarova E."/>
            <person name="Nykrynova M."/>
            <person name="Rychlik I."/>
        </authorList>
    </citation>
    <scope>NUCLEOTIDE SEQUENCE [LARGE SCALE GENOMIC DNA]</scope>
    <source>
        <strain evidence="3">154_Feed</strain>
    </source>
</reference>
<dbReference type="PANTHER" id="PTHR32329">
    <property type="entry name" value="BIFUNCTIONAL PROTEIN [INCLUDES 2-HYDROXYACYL-COA DEHYDRATASE (N-TER) AND ITS ACTIVATOR DOMAIN (C_TERM)-RELATED"/>
    <property type="match status" value="1"/>
</dbReference>
<dbReference type="Pfam" id="PF09989">
    <property type="entry name" value="DUF2229"/>
    <property type="match status" value="1"/>
</dbReference>
<protein>
    <submittedName>
        <fullName evidence="2">Acyl-CoA dehydratase activase-related protein</fullName>
    </submittedName>
</protein>
<name>A0ABT7V7A6_9ACTN</name>
<evidence type="ECO:0000259" key="1">
    <source>
        <dbReference type="Pfam" id="PF09989"/>
    </source>
</evidence>
<accession>A0ABT7V7A6</accession>
<evidence type="ECO:0000313" key="2">
    <source>
        <dbReference type="EMBL" id="MDM8274374.1"/>
    </source>
</evidence>
<dbReference type="PANTHER" id="PTHR32329:SF2">
    <property type="entry name" value="BIFUNCTIONAL PROTEIN [INCLUDES 2-HYDROXYACYL-COA DEHYDRATASE (N-TER) AND ITS ACTIVATOR DOMAIN (C_TERM)"/>
    <property type="match status" value="1"/>
</dbReference>